<dbReference type="EMBL" id="CP045913">
    <property type="protein sequence ID" value="QGH61362.1"/>
    <property type="molecule type" value="Genomic_DNA"/>
</dbReference>
<proteinExistence type="predicted"/>
<accession>A0A4Q4LC89</accession>
<dbReference type="OrthoDB" id="6505190at2"/>
<dbReference type="RefSeq" id="WP_129937179.1">
    <property type="nucleotide sequence ID" value="NZ_CP045913.1"/>
</dbReference>
<reference evidence="1 2" key="1">
    <citation type="submission" date="2019-11" db="EMBL/GenBank/DDBJ databases">
        <title>The Phosphoenolpyruvate Phosphotransferase System Regulates Serratia proteamaculans 336X Biofilm Formation and Wheat Roots colonization.</title>
        <authorList>
            <person name="Liu F."/>
        </authorList>
    </citation>
    <scope>NUCLEOTIDE SEQUENCE [LARGE SCALE GENOMIC DNA]</scope>
    <source>
        <strain evidence="1 2">336X</strain>
    </source>
</reference>
<evidence type="ECO:0000313" key="2">
    <source>
        <dbReference type="Proteomes" id="UP000381260"/>
    </source>
</evidence>
<sequence>MVKRREPTVIAGSVEKRIEEFAAAADHVVTQPMQTNSEAPRDYKAIRVPFNQYEYELLEKLCKKTNRSKLNMIRHALKYYDENNE</sequence>
<dbReference type="AlphaFoldDB" id="A0A4Q4LC89"/>
<evidence type="ECO:0008006" key="3">
    <source>
        <dbReference type="Google" id="ProtNLM"/>
    </source>
</evidence>
<dbReference type="Proteomes" id="UP000381260">
    <property type="component" value="Chromosome"/>
</dbReference>
<protein>
    <recommendedName>
        <fullName evidence="3">Ribbon-helix-helix protein CopG domain-containing protein</fullName>
    </recommendedName>
</protein>
<organism evidence="1 2">
    <name type="scientific">Serratia proteamaculans</name>
    <dbReference type="NCBI Taxonomy" id="28151"/>
    <lineage>
        <taxon>Bacteria</taxon>
        <taxon>Pseudomonadati</taxon>
        <taxon>Pseudomonadota</taxon>
        <taxon>Gammaproteobacteria</taxon>
        <taxon>Enterobacterales</taxon>
        <taxon>Yersiniaceae</taxon>
        <taxon>Serratia</taxon>
    </lineage>
</organism>
<gene>
    <name evidence="1" type="ORF">GHV41_11150</name>
</gene>
<name>A0A4Q4LC89_SERPR</name>
<dbReference type="CDD" id="cd22235">
    <property type="entry name" value="RHH_CopG_archaea"/>
    <property type="match status" value="1"/>
</dbReference>
<evidence type="ECO:0000313" key="1">
    <source>
        <dbReference type="EMBL" id="QGH61362.1"/>
    </source>
</evidence>